<feature type="domain" description="N-acetyltransferase" evidence="1">
    <location>
        <begin position="1"/>
        <end position="164"/>
    </location>
</feature>
<dbReference type="InterPro" id="IPR000182">
    <property type="entry name" value="GNAT_dom"/>
</dbReference>
<reference evidence="3" key="1">
    <citation type="submission" date="2015-05" db="EMBL/GenBank/DDBJ databases">
        <authorList>
            <person name="Urmite Genomes"/>
        </authorList>
    </citation>
    <scope>NUCLEOTIDE SEQUENCE [LARGE SCALE GENOMIC DNA]</scope>
    <source>
        <strain evidence="3">LF1</strain>
    </source>
</reference>
<sequence length="168" mass="19263">MEIRLLNPVDAEKYWALRLEALMNNPEAFASSYEEAITRENPIEQTARNFQTEGNYTFGAFEDHELIGMVTLLQESPIKIRHKANIFAMYVTPTKQGQSVGKALLTEAINKAKTFDYIEKINLTVTAGNEKAKNLYTRLGFKVFGYEEKALKINGEYYDDEQMVLHLK</sequence>
<dbReference type="AlphaFoldDB" id="A0A0U1NVL0"/>
<evidence type="ECO:0000259" key="1">
    <source>
        <dbReference type="PROSITE" id="PS51186"/>
    </source>
</evidence>
<dbReference type="EMBL" id="CVRB01000002">
    <property type="protein sequence ID" value="CRK82073.1"/>
    <property type="molecule type" value="Genomic_DNA"/>
</dbReference>
<accession>A0A0U1NVL0</accession>
<dbReference type="STRING" id="1499688.BN000_01994"/>
<dbReference type="Proteomes" id="UP000199087">
    <property type="component" value="Unassembled WGS sequence"/>
</dbReference>
<dbReference type="OrthoDB" id="9799092at2"/>
<dbReference type="CDD" id="cd04301">
    <property type="entry name" value="NAT_SF"/>
    <property type="match status" value="1"/>
</dbReference>
<dbReference type="PANTHER" id="PTHR43617">
    <property type="entry name" value="L-AMINO ACID N-ACETYLTRANSFERASE"/>
    <property type="match status" value="1"/>
</dbReference>
<evidence type="ECO:0000313" key="3">
    <source>
        <dbReference type="Proteomes" id="UP000199087"/>
    </source>
</evidence>
<gene>
    <name evidence="2" type="ORF">BN000_01994</name>
</gene>
<name>A0A0U1NVL0_9BACI</name>
<keyword evidence="3" id="KW-1185">Reference proteome</keyword>
<organism evidence="2 3">
    <name type="scientific">Neobacillus massiliamazoniensis</name>
    <dbReference type="NCBI Taxonomy" id="1499688"/>
    <lineage>
        <taxon>Bacteria</taxon>
        <taxon>Bacillati</taxon>
        <taxon>Bacillota</taxon>
        <taxon>Bacilli</taxon>
        <taxon>Bacillales</taxon>
        <taxon>Bacillaceae</taxon>
        <taxon>Neobacillus</taxon>
    </lineage>
</organism>
<dbReference type="PANTHER" id="PTHR43617:SF33">
    <property type="entry name" value="SPORE COAT POLYSACCHARIDE BIOSYNTHESIS PROTEIN SPSD"/>
    <property type="match status" value="1"/>
</dbReference>
<dbReference type="InterPro" id="IPR016181">
    <property type="entry name" value="Acyl_CoA_acyltransferase"/>
</dbReference>
<protein>
    <submittedName>
        <fullName evidence="2">Acetyltransferase, GNAT family</fullName>
    </submittedName>
</protein>
<dbReference type="Gene3D" id="3.40.630.30">
    <property type="match status" value="1"/>
</dbReference>
<evidence type="ECO:0000313" key="2">
    <source>
        <dbReference type="EMBL" id="CRK82073.1"/>
    </source>
</evidence>
<proteinExistence type="predicted"/>
<dbReference type="Pfam" id="PF00583">
    <property type="entry name" value="Acetyltransf_1"/>
    <property type="match status" value="1"/>
</dbReference>
<dbReference type="PROSITE" id="PS51186">
    <property type="entry name" value="GNAT"/>
    <property type="match status" value="1"/>
</dbReference>
<dbReference type="RefSeq" id="WP_090633788.1">
    <property type="nucleotide sequence ID" value="NZ_CVRB01000002.1"/>
</dbReference>
<keyword evidence="2" id="KW-0808">Transferase</keyword>
<dbReference type="GO" id="GO:0016747">
    <property type="term" value="F:acyltransferase activity, transferring groups other than amino-acyl groups"/>
    <property type="evidence" value="ECO:0007669"/>
    <property type="project" value="InterPro"/>
</dbReference>
<dbReference type="InterPro" id="IPR050276">
    <property type="entry name" value="MshD_Acetyltransferase"/>
</dbReference>
<dbReference type="SUPFAM" id="SSF55729">
    <property type="entry name" value="Acyl-CoA N-acyltransferases (Nat)"/>
    <property type="match status" value="1"/>
</dbReference>